<dbReference type="InterPro" id="IPR050445">
    <property type="entry name" value="Bact_polysacc_biosynth/exp"/>
</dbReference>
<dbReference type="GO" id="GO:0005886">
    <property type="term" value="C:plasma membrane"/>
    <property type="evidence" value="ECO:0007669"/>
    <property type="project" value="TreeGrafter"/>
</dbReference>
<keyword evidence="1" id="KW-0175">Coiled coil</keyword>
<evidence type="ECO:0000313" key="4">
    <source>
        <dbReference type="Proteomes" id="UP000245137"/>
    </source>
</evidence>
<dbReference type="PANTHER" id="PTHR32309">
    <property type="entry name" value="TYROSINE-PROTEIN KINASE"/>
    <property type="match status" value="1"/>
</dbReference>
<feature type="coiled-coil region" evidence="1">
    <location>
        <begin position="226"/>
        <end position="253"/>
    </location>
</feature>
<name>A0A2U1SSE8_METSR</name>
<dbReference type="Proteomes" id="UP000245137">
    <property type="component" value="Unassembled WGS sequence"/>
</dbReference>
<gene>
    <name evidence="3" type="ORF">C5689_07345</name>
</gene>
<dbReference type="OrthoDB" id="7800844at2"/>
<reference evidence="3 4" key="1">
    <citation type="journal article" date="2018" name="Appl. Microbiol. Biotechnol.">
        <title>Co-cultivation of the strictly anaerobic methanogen Methanosarcina barkeri with aerobic methanotrophs in an oxygen-limited membrane bioreactor.</title>
        <authorList>
            <person name="In 't Zandt M.H."/>
            <person name="van den Bosch T.J.M."/>
            <person name="Rijkers R."/>
            <person name="van Kessel M.A.H.J."/>
            <person name="Jetten M.S.M."/>
            <person name="Welte C.U."/>
        </authorList>
    </citation>
    <scope>NUCLEOTIDE SEQUENCE [LARGE SCALE GENOMIC DNA]</scope>
    <source>
        <strain evidence="3 4">DSM 17706</strain>
    </source>
</reference>
<keyword evidence="2" id="KW-0812">Transmembrane</keyword>
<feature type="coiled-coil region" evidence="1">
    <location>
        <begin position="298"/>
        <end position="325"/>
    </location>
</feature>
<feature type="transmembrane region" description="Helical" evidence="2">
    <location>
        <begin position="395"/>
        <end position="419"/>
    </location>
</feature>
<comment type="caution">
    <text evidence="3">The sequence shown here is derived from an EMBL/GenBank/DDBJ whole genome shotgun (WGS) entry which is preliminary data.</text>
</comment>
<keyword evidence="4" id="KW-1185">Reference proteome</keyword>
<evidence type="ECO:0000256" key="1">
    <source>
        <dbReference type="SAM" id="Coils"/>
    </source>
</evidence>
<proteinExistence type="predicted"/>
<dbReference type="EMBL" id="PUIV01000007">
    <property type="protein sequence ID" value="PWB94541.1"/>
    <property type="molecule type" value="Genomic_DNA"/>
</dbReference>
<dbReference type="GO" id="GO:0004713">
    <property type="term" value="F:protein tyrosine kinase activity"/>
    <property type="evidence" value="ECO:0007669"/>
    <property type="project" value="TreeGrafter"/>
</dbReference>
<accession>A0A2U1SSE8</accession>
<keyword evidence="2" id="KW-1133">Transmembrane helix</keyword>
<sequence>MDEPQKSPELRTVNALERAEAVQRFLSEAARRARFSARARGAYQKSSFAERRGARAMRIAFLILAIVIVAIPNVAGALYYGVLASDQYVAEAKFTVSSAAIPKLDGLGSVTGLPQMMIFQDTMIIADYIQSRAMVEQLERQVDLRERYGAERIDWWARFDKSKSIEKFTDYWKKMTAATIGFPSGIVTLTIRAFSPADAKAIGDRVIADCEALVNELNERMRQDTVRASEQDLARAAKRLEVARVNLERARNAEGLIDVRQTSKSQSELISSIEHDLLKYQQEYLTQSRYVDESAPQMRVMKRRIEALEKQIVERKAEITKREAQGIDALARKTLSGKMTTFANLDLEHKIAESSYEIATASLDGARLLSERKLLYLHQIEAPALPEEARYPRRWLYFGVLFAISLALYGIIVGLIAFVRNHMA</sequence>
<dbReference type="PANTHER" id="PTHR32309:SF13">
    <property type="entry name" value="FERRIC ENTEROBACTIN TRANSPORT PROTEIN FEPE"/>
    <property type="match status" value="1"/>
</dbReference>
<organism evidence="3 4">
    <name type="scientific">Methylosinus sporium</name>
    <dbReference type="NCBI Taxonomy" id="428"/>
    <lineage>
        <taxon>Bacteria</taxon>
        <taxon>Pseudomonadati</taxon>
        <taxon>Pseudomonadota</taxon>
        <taxon>Alphaproteobacteria</taxon>
        <taxon>Hyphomicrobiales</taxon>
        <taxon>Methylocystaceae</taxon>
        <taxon>Methylosinus</taxon>
    </lineage>
</organism>
<evidence type="ECO:0000313" key="3">
    <source>
        <dbReference type="EMBL" id="PWB94541.1"/>
    </source>
</evidence>
<keyword evidence="2" id="KW-0472">Membrane</keyword>
<evidence type="ECO:0000256" key="2">
    <source>
        <dbReference type="SAM" id="Phobius"/>
    </source>
</evidence>
<dbReference type="RefSeq" id="WP_108916625.1">
    <property type="nucleotide sequence ID" value="NZ_BGJY01000003.1"/>
</dbReference>
<protein>
    <submittedName>
        <fullName evidence="3">Lipopolysaccharide biosynthesis protein</fullName>
    </submittedName>
</protein>
<feature type="transmembrane region" description="Helical" evidence="2">
    <location>
        <begin position="59"/>
        <end position="82"/>
    </location>
</feature>
<dbReference type="AlphaFoldDB" id="A0A2U1SSE8"/>